<dbReference type="EMBL" id="CP013747">
    <property type="protein sequence ID" value="ALV41974.1"/>
    <property type="molecule type" value="Genomic_DNA"/>
</dbReference>
<dbReference type="KEGG" id="psul:AU252_13065"/>
<organism evidence="1">
    <name type="scientific">Pseudarthrobacter sulfonivorans</name>
    <dbReference type="NCBI Taxonomy" id="121292"/>
    <lineage>
        <taxon>Bacteria</taxon>
        <taxon>Bacillati</taxon>
        <taxon>Actinomycetota</taxon>
        <taxon>Actinomycetes</taxon>
        <taxon>Micrococcales</taxon>
        <taxon>Micrococcaceae</taxon>
        <taxon>Pseudarthrobacter</taxon>
    </lineage>
</organism>
<protein>
    <submittedName>
        <fullName evidence="1">Uncharacterized protein</fullName>
    </submittedName>
</protein>
<name>A0A0U3GRY5_9MICC</name>
<gene>
    <name evidence="1" type="ORF">AU252_13065</name>
</gene>
<evidence type="ECO:0000313" key="2">
    <source>
        <dbReference type="Proteomes" id="UP000065151"/>
    </source>
</evidence>
<accession>A0A0U3GRY5</accession>
<reference evidence="1 2" key="1">
    <citation type="submission" date="2015-12" db="EMBL/GenBank/DDBJ databases">
        <authorList>
            <person name="Shamseldin A."/>
            <person name="Moawad H."/>
            <person name="Abd El-Rahim W.M."/>
            <person name="Sadowsky M.J."/>
        </authorList>
    </citation>
    <scope>NUCLEOTIDE SEQUENCE [LARGE SCALE GENOMIC DNA]</scope>
    <source>
        <strain evidence="1 2">Ar51</strain>
    </source>
</reference>
<dbReference type="Proteomes" id="UP000065151">
    <property type="component" value="Chromosome"/>
</dbReference>
<dbReference type="AlphaFoldDB" id="A0A0U3GRY5"/>
<sequence length="62" mass="6909">MVHKAPSDELGRRNKRAKYAVDLMMSIDDSLVVDPADAQRIVEVEDCVATPLEQVLQRSGLQ</sequence>
<evidence type="ECO:0000313" key="1">
    <source>
        <dbReference type="EMBL" id="ALV41974.1"/>
    </source>
</evidence>
<proteinExistence type="predicted"/>